<dbReference type="InterPro" id="IPR013525">
    <property type="entry name" value="ABC2_TM"/>
</dbReference>
<feature type="transmembrane region" description="Helical" evidence="5">
    <location>
        <begin position="54"/>
        <end position="75"/>
    </location>
</feature>
<organism evidence="7 8">
    <name type="scientific">Oceanobacillus oncorhynchi</name>
    <dbReference type="NCBI Taxonomy" id="545501"/>
    <lineage>
        <taxon>Bacteria</taxon>
        <taxon>Bacillati</taxon>
        <taxon>Bacillota</taxon>
        <taxon>Bacilli</taxon>
        <taxon>Bacillales</taxon>
        <taxon>Bacillaceae</taxon>
        <taxon>Oceanobacillus</taxon>
    </lineage>
</organism>
<dbReference type="Pfam" id="PF12698">
    <property type="entry name" value="ABC2_membrane_3"/>
    <property type="match status" value="1"/>
</dbReference>
<accession>A0A0A1MII6</accession>
<evidence type="ECO:0000256" key="4">
    <source>
        <dbReference type="ARBA" id="ARBA00023136"/>
    </source>
</evidence>
<comment type="subcellular location">
    <subcellularLocation>
        <location evidence="1">Membrane</location>
        <topology evidence="1">Multi-pass membrane protein</topology>
    </subcellularLocation>
</comment>
<evidence type="ECO:0000313" key="8">
    <source>
        <dbReference type="Proteomes" id="UP000040453"/>
    </source>
</evidence>
<dbReference type="GO" id="GO:0016020">
    <property type="term" value="C:membrane"/>
    <property type="evidence" value="ECO:0007669"/>
    <property type="project" value="UniProtKB-SubCell"/>
</dbReference>
<protein>
    <submittedName>
        <fullName evidence="7">ABC-2 family transporter protein</fullName>
    </submittedName>
</protein>
<evidence type="ECO:0000256" key="3">
    <source>
        <dbReference type="ARBA" id="ARBA00022989"/>
    </source>
</evidence>
<feature type="transmembrane region" description="Helical" evidence="5">
    <location>
        <begin position="96"/>
        <end position="119"/>
    </location>
</feature>
<dbReference type="STRING" id="545501.BN997_02765"/>
<dbReference type="Proteomes" id="UP000040453">
    <property type="component" value="Unassembled WGS sequence"/>
</dbReference>
<keyword evidence="8" id="KW-1185">Reference proteome</keyword>
<feature type="domain" description="ABC-2 type transporter transmembrane" evidence="6">
    <location>
        <begin position="57"/>
        <end position="226"/>
    </location>
</feature>
<feature type="transmembrane region" description="Helical" evidence="5">
    <location>
        <begin position="30"/>
        <end position="48"/>
    </location>
</feature>
<proteinExistence type="predicted"/>
<keyword evidence="4 5" id="KW-0472">Membrane</keyword>
<name>A0A0A1MII6_9BACI</name>
<keyword evidence="3 5" id="KW-1133">Transmembrane helix</keyword>
<gene>
    <name evidence="7" type="ORF">BN997_02765</name>
</gene>
<evidence type="ECO:0000256" key="2">
    <source>
        <dbReference type="ARBA" id="ARBA00022692"/>
    </source>
</evidence>
<evidence type="ECO:0000256" key="5">
    <source>
        <dbReference type="SAM" id="Phobius"/>
    </source>
</evidence>
<dbReference type="GO" id="GO:0140359">
    <property type="term" value="F:ABC-type transporter activity"/>
    <property type="evidence" value="ECO:0007669"/>
    <property type="project" value="InterPro"/>
</dbReference>
<dbReference type="OrthoDB" id="2717683at2"/>
<dbReference type="AlphaFoldDB" id="A0A0A1MII6"/>
<feature type="transmembrane region" description="Helical" evidence="5">
    <location>
        <begin position="207"/>
        <end position="229"/>
    </location>
</feature>
<dbReference type="EMBL" id="CDGG01000001">
    <property type="protein sequence ID" value="CEI82878.1"/>
    <property type="molecule type" value="Genomic_DNA"/>
</dbReference>
<evidence type="ECO:0000256" key="1">
    <source>
        <dbReference type="ARBA" id="ARBA00004141"/>
    </source>
</evidence>
<feature type="transmembrane region" description="Helical" evidence="5">
    <location>
        <begin position="125"/>
        <end position="147"/>
    </location>
</feature>
<sequence length="235" mass="27399">MMKNEKMGYLYRFRALLYKDICDLRWNGQVLFNLITGAILISLFALLPHGEIPISFVFAFVFGMLTLLMQGNLVVEEKEQGTIRRLKQAGFSLKEILFSKMMITFMTTVLILILFFVLYGNHMLFHLQLFILVLPIIMIMLVAGTFLGIKTKNTIEVSLYGSPIMIFYFFLEGLLMNSSREGMPWLAIFPNYHIHYGIDQIYNKEPFLCYLTVPVIWMAVGIVVFITWYKKQHFN</sequence>
<dbReference type="RefSeq" id="WP_042532939.1">
    <property type="nucleotide sequence ID" value="NZ_CDGG01000001.1"/>
</dbReference>
<evidence type="ECO:0000313" key="7">
    <source>
        <dbReference type="EMBL" id="CEI82878.1"/>
    </source>
</evidence>
<evidence type="ECO:0000259" key="6">
    <source>
        <dbReference type="Pfam" id="PF12698"/>
    </source>
</evidence>
<feature type="transmembrane region" description="Helical" evidence="5">
    <location>
        <begin position="159"/>
        <end position="176"/>
    </location>
</feature>
<keyword evidence="2 5" id="KW-0812">Transmembrane</keyword>
<reference evidence="7 8" key="1">
    <citation type="submission" date="2014-11" db="EMBL/GenBank/DDBJ databases">
        <authorList>
            <person name="Urmite Genomes Urmite Genomes"/>
        </authorList>
    </citation>
    <scope>NUCLEOTIDE SEQUENCE [LARGE SCALE GENOMIC DNA]</scope>
    <source>
        <strain evidence="7 8">Oc5</strain>
    </source>
</reference>